<dbReference type="PANTHER" id="PTHR31468">
    <property type="entry name" value="1,3-BETA-GLUCANOSYLTRANSFERASE GAS1"/>
    <property type="match status" value="1"/>
</dbReference>
<keyword evidence="7 12" id="KW-0472">Membrane</keyword>
<feature type="transmembrane region" description="Helical" evidence="14">
    <location>
        <begin position="142"/>
        <end position="168"/>
    </location>
</feature>
<dbReference type="GO" id="GO:0042124">
    <property type="term" value="F:1,3-beta-glucanosyltransferase activity"/>
    <property type="evidence" value="ECO:0007669"/>
    <property type="project" value="TreeGrafter"/>
</dbReference>
<keyword evidence="6" id="KW-0732">Signal</keyword>
<feature type="compositionally biased region" description="Polar residues" evidence="13">
    <location>
        <begin position="868"/>
        <end position="887"/>
    </location>
</feature>
<feature type="transmembrane region" description="Helical" evidence="14">
    <location>
        <begin position="243"/>
        <end position="267"/>
    </location>
</feature>
<evidence type="ECO:0000256" key="12">
    <source>
        <dbReference type="RuleBase" id="RU361209"/>
    </source>
</evidence>
<dbReference type="FunFam" id="1.20.58.1040:FF:000005">
    <property type="entry name" value="1,3-beta-glucanosyltransferase"/>
    <property type="match status" value="1"/>
</dbReference>
<feature type="transmembrane region" description="Helical" evidence="14">
    <location>
        <begin position="174"/>
        <end position="193"/>
    </location>
</feature>
<comment type="function">
    <text evidence="11">Splits internally a 1,3-beta-glucan molecule and transfers the newly generated reducing end (the donor) to the non-reducing end of another 1,3-beta-glucan molecule (the acceptor) forming a 1,3-beta linkage, resulting in the elongation of 1,3-beta-glucan chains in the cell wall. Involved in cell wall morphogenesis.</text>
</comment>
<dbReference type="InterPro" id="IPR012946">
    <property type="entry name" value="X8"/>
</dbReference>
<evidence type="ECO:0000256" key="11">
    <source>
        <dbReference type="ARBA" id="ARBA00025026"/>
    </source>
</evidence>
<evidence type="ECO:0000256" key="4">
    <source>
        <dbReference type="ARBA" id="ARBA00022475"/>
    </source>
</evidence>
<feature type="domain" description="X8" evidence="15">
    <location>
        <begin position="776"/>
        <end position="866"/>
    </location>
</feature>
<protein>
    <recommendedName>
        <fullName evidence="12">1,3-beta-glucanosyltransferase</fullName>
        <ecNumber evidence="12">2.4.1.-</ecNumber>
    </recommendedName>
</protein>
<feature type="transmembrane region" description="Helical" evidence="14">
    <location>
        <begin position="86"/>
        <end position="104"/>
    </location>
</feature>
<dbReference type="Gene3D" id="1.20.1250.20">
    <property type="entry name" value="MFS general substrate transporter like domains"/>
    <property type="match status" value="1"/>
</dbReference>
<accession>A0A1V6YWL4</accession>
<organism evidence="16 17">
    <name type="scientific">Penicillium nalgiovense</name>
    <dbReference type="NCBI Taxonomy" id="60175"/>
    <lineage>
        <taxon>Eukaryota</taxon>
        <taxon>Fungi</taxon>
        <taxon>Dikarya</taxon>
        <taxon>Ascomycota</taxon>
        <taxon>Pezizomycotina</taxon>
        <taxon>Eurotiomycetes</taxon>
        <taxon>Eurotiomycetidae</taxon>
        <taxon>Eurotiales</taxon>
        <taxon>Aspergillaceae</taxon>
        <taxon>Penicillium</taxon>
    </lineage>
</organism>
<dbReference type="GO" id="GO:0022857">
    <property type="term" value="F:transmembrane transporter activity"/>
    <property type="evidence" value="ECO:0007669"/>
    <property type="project" value="InterPro"/>
</dbReference>
<evidence type="ECO:0000256" key="6">
    <source>
        <dbReference type="ARBA" id="ARBA00022729"/>
    </source>
</evidence>
<dbReference type="Pfam" id="PF07690">
    <property type="entry name" value="MFS_1"/>
    <property type="match status" value="1"/>
</dbReference>
<evidence type="ECO:0000256" key="3">
    <source>
        <dbReference type="ARBA" id="ARBA00007528"/>
    </source>
</evidence>
<dbReference type="EMBL" id="MOOB01000008">
    <property type="protein sequence ID" value="OQE91846.1"/>
    <property type="molecule type" value="Genomic_DNA"/>
</dbReference>
<keyword evidence="9" id="KW-0325">Glycoprotein</keyword>
<comment type="subcellular location">
    <subcellularLocation>
        <location evidence="2 12">Cell membrane</location>
        <topology evidence="2 12">Lipid-anchor</topology>
        <topology evidence="2 12">GPI-anchor</topology>
    </subcellularLocation>
    <subcellularLocation>
        <location evidence="1">Membrane</location>
        <topology evidence="1">Multi-pass membrane protein</topology>
    </subcellularLocation>
</comment>
<evidence type="ECO:0000256" key="7">
    <source>
        <dbReference type="ARBA" id="ARBA00023136"/>
    </source>
</evidence>
<dbReference type="Pfam" id="PF07983">
    <property type="entry name" value="X8"/>
    <property type="match status" value="1"/>
</dbReference>
<dbReference type="FunFam" id="3.20.20.80:FF:000038">
    <property type="entry name" value="1,3-beta-glucanosyltransferase"/>
    <property type="match status" value="1"/>
</dbReference>
<dbReference type="GO" id="GO:0009277">
    <property type="term" value="C:fungal-type cell wall"/>
    <property type="evidence" value="ECO:0007669"/>
    <property type="project" value="UniProtKB-ARBA"/>
</dbReference>
<sequence length="925" mass="101494">MIIPTPQTRLEVNQALKIQGLKRTGDEKNLVGWDAMNPRHPRNWSSSRKAYDASIIIFLEFYTTAVSTSGATAARNAQDHFGIGETLSVFIYISTIFCVLISAAELPAAGAIGRLITGFLSAVPSAVVNGSMQDMFDTREMIWLTLPYMAMANLGIAMGPVMSAYITAVWGWKWVFYVAAIVTGILTILLLAIRESRPTVLLTQEVRHLRRTTGDHSLQALNPDKVLDLRSFARQFAFRPLQLLFTEPIVAAVSIVCGISTGLIYLFTDILPGVYESFGLTTTQASLPFLALGFGFLPNFGTRFLEYRKTARRRQRGERVIPEHKLTGYIIAAPVLMIALWWFAWTIPPAVHVHYLASVAPLFLTGFAINEFGIVLVGYMSDSYRSYSASGFAALGLVRFKMRIHSVLAGLFLLLAVAIASGSKFFYANNGTQFYIRGIAYQEDYNAGGAGGTGQSNNTHYTDPLADVSRCERDIPYLQQLRTNVIRVYAVDPTKNHDGCMQKLADAGIYVIADLSSPQLSIVSNSPTWTVEQYDRYVAVVDAMHQYDNVIGFFAGNEVVNKVNETIGSAFVKAAVRDVKAYVKQKGYRKSLSFGYATTDQPDFRNALSDYLNCGDQSTSIDFFGYNMYEWCGDNTFQGSGYKNLTEQYKDYPVPIFFSEYGCNTIRPRKFGDISAIFGPDMANIWSGGIVYMYFESTNNYGLVSVDGKSVSTQPDFSYYSKAIQTATPSGVNSGSYTPTNSPHACPTVNDMWLAKSSPLPPSPNKDLCSCMVDSLSCVVNQSVKEDQYGELFGTVCGSDKTACDGISENATTGKYGAYGICTSKDQLSYVFDRYYEGQKKAQSACDFKGAASVQSAKDPSGSCKTLLSQAGTAGPGQTTDGKTSPSKGAASSLMEHTDTIFYVRIGIAWAVTTMIVCRIPPFRF</sequence>
<dbReference type="GO" id="GO:0098552">
    <property type="term" value="C:side of membrane"/>
    <property type="evidence" value="ECO:0007669"/>
    <property type="project" value="UniProtKB-KW"/>
</dbReference>
<feature type="transmembrane region" description="Helical" evidence="14">
    <location>
        <begin position="353"/>
        <end position="379"/>
    </location>
</feature>
<evidence type="ECO:0000256" key="10">
    <source>
        <dbReference type="ARBA" id="ARBA00023288"/>
    </source>
</evidence>
<keyword evidence="4" id="KW-1003">Cell membrane</keyword>
<evidence type="ECO:0000256" key="13">
    <source>
        <dbReference type="SAM" id="MobiDB-lite"/>
    </source>
</evidence>
<dbReference type="PANTHER" id="PTHR31468:SF11">
    <property type="entry name" value="1,3-BETA-GLUCANOSYLTRANSFERASE"/>
    <property type="match status" value="1"/>
</dbReference>
<dbReference type="InterPro" id="IPR004886">
    <property type="entry name" value="Glucanosyltransferase"/>
</dbReference>
<feature type="region of interest" description="Disordered" evidence="13">
    <location>
        <begin position="868"/>
        <end position="891"/>
    </location>
</feature>
<feature type="transmembrane region" description="Helical" evidence="14">
    <location>
        <begin position="110"/>
        <end position="130"/>
    </location>
</feature>
<keyword evidence="14" id="KW-1133">Transmembrane helix</keyword>
<dbReference type="Pfam" id="PF03198">
    <property type="entry name" value="Glyco_hydro_72"/>
    <property type="match status" value="1"/>
</dbReference>
<dbReference type="GO" id="GO:0031505">
    <property type="term" value="P:fungal-type cell wall organization"/>
    <property type="evidence" value="ECO:0007669"/>
    <property type="project" value="TreeGrafter"/>
</dbReference>
<evidence type="ECO:0000256" key="5">
    <source>
        <dbReference type="ARBA" id="ARBA00022622"/>
    </source>
</evidence>
<comment type="similarity">
    <text evidence="3 12">Belongs to the glycosyl hydrolase 72 family.</text>
</comment>
<dbReference type="InterPro" id="IPR011701">
    <property type="entry name" value="MFS"/>
</dbReference>
<dbReference type="AlphaFoldDB" id="A0A1V6YWL4"/>
<dbReference type="Gene3D" id="3.20.20.80">
    <property type="entry name" value="Glycosidases"/>
    <property type="match status" value="1"/>
</dbReference>
<dbReference type="Proteomes" id="UP000191691">
    <property type="component" value="Unassembled WGS sequence"/>
</dbReference>
<dbReference type="SUPFAM" id="SSF51445">
    <property type="entry name" value="(Trans)glycosidases"/>
    <property type="match status" value="1"/>
</dbReference>
<keyword evidence="5 12" id="KW-0336">GPI-anchor</keyword>
<feature type="transmembrane region" description="Helical" evidence="14">
    <location>
        <begin position="407"/>
        <end position="427"/>
    </location>
</feature>
<comment type="caution">
    <text evidence="16">The sequence shown here is derived from an EMBL/GenBank/DDBJ whole genome shotgun (WGS) entry which is preliminary data.</text>
</comment>
<evidence type="ECO:0000256" key="2">
    <source>
        <dbReference type="ARBA" id="ARBA00004609"/>
    </source>
</evidence>
<dbReference type="SUPFAM" id="SSF103473">
    <property type="entry name" value="MFS general substrate transporter"/>
    <property type="match status" value="1"/>
</dbReference>
<keyword evidence="12" id="KW-0808">Transferase</keyword>
<evidence type="ECO:0000313" key="16">
    <source>
        <dbReference type="EMBL" id="OQE91846.1"/>
    </source>
</evidence>
<feature type="transmembrane region" description="Helical" evidence="14">
    <location>
        <begin position="287"/>
        <end position="305"/>
    </location>
</feature>
<feature type="transmembrane region" description="Helical" evidence="14">
    <location>
        <begin position="902"/>
        <end position="920"/>
    </location>
</feature>
<evidence type="ECO:0000256" key="1">
    <source>
        <dbReference type="ARBA" id="ARBA00004141"/>
    </source>
</evidence>
<evidence type="ECO:0000256" key="8">
    <source>
        <dbReference type="ARBA" id="ARBA00023157"/>
    </source>
</evidence>
<evidence type="ECO:0000259" key="15">
    <source>
        <dbReference type="SMART" id="SM00768"/>
    </source>
</evidence>
<reference evidence="17" key="1">
    <citation type="journal article" date="2017" name="Nat. Microbiol.">
        <title>Global analysis of biosynthetic gene clusters reveals vast potential of secondary metabolite production in Penicillium species.</title>
        <authorList>
            <person name="Nielsen J.C."/>
            <person name="Grijseels S."/>
            <person name="Prigent S."/>
            <person name="Ji B."/>
            <person name="Dainat J."/>
            <person name="Nielsen K.F."/>
            <person name="Frisvad J.C."/>
            <person name="Workman M."/>
            <person name="Nielsen J."/>
        </authorList>
    </citation>
    <scope>NUCLEOTIDE SEQUENCE [LARGE SCALE GENOMIC DNA]</scope>
    <source>
        <strain evidence="17">IBT 13039</strain>
    </source>
</reference>
<dbReference type="GO" id="GO:0031982">
    <property type="term" value="C:vesicle"/>
    <property type="evidence" value="ECO:0007669"/>
    <property type="project" value="UniProtKB-ARBA"/>
</dbReference>
<dbReference type="InterPro" id="IPR036259">
    <property type="entry name" value="MFS_trans_sf"/>
</dbReference>
<keyword evidence="10 12" id="KW-0449">Lipoprotein</keyword>
<dbReference type="STRING" id="60175.A0A1V6YWL4"/>
<evidence type="ECO:0000256" key="9">
    <source>
        <dbReference type="ARBA" id="ARBA00023180"/>
    </source>
</evidence>
<name>A0A1V6YWL4_PENNA</name>
<keyword evidence="14" id="KW-0812">Transmembrane</keyword>
<dbReference type="EC" id="2.4.1.-" evidence="12"/>
<dbReference type="InterPro" id="IPR017853">
    <property type="entry name" value="GH"/>
</dbReference>
<keyword evidence="8" id="KW-1015">Disulfide bond</keyword>
<dbReference type="GO" id="GO:0071970">
    <property type="term" value="P:fungal-type cell wall (1-&gt;3)-beta-D-glucan biosynthetic process"/>
    <property type="evidence" value="ECO:0007669"/>
    <property type="project" value="TreeGrafter"/>
</dbReference>
<keyword evidence="17" id="KW-1185">Reference proteome</keyword>
<feature type="transmembrane region" description="Helical" evidence="14">
    <location>
        <begin position="326"/>
        <end position="347"/>
    </location>
</feature>
<dbReference type="SMART" id="SM00768">
    <property type="entry name" value="X8"/>
    <property type="match status" value="1"/>
</dbReference>
<dbReference type="Gene3D" id="1.20.58.1040">
    <property type="match status" value="1"/>
</dbReference>
<evidence type="ECO:0000256" key="14">
    <source>
        <dbReference type="SAM" id="Phobius"/>
    </source>
</evidence>
<proteinExistence type="inferred from homology"/>
<gene>
    <name evidence="16" type="ORF">PENNAL_c0008G01368</name>
</gene>
<evidence type="ECO:0000313" key="17">
    <source>
        <dbReference type="Proteomes" id="UP000191691"/>
    </source>
</evidence>
<dbReference type="GO" id="GO:0005886">
    <property type="term" value="C:plasma membrane"/>
    <property type="evidence" value="ECO:0007669"/>
    <property type="project" value="UniProtKB-SubCell"/>
</dbReference>